<reference evidence="1 2" key="1">
    <citation type="submission" date="2023-07" db="EMBL/GenBank/DDBJ databases">
        <authorList>
            <person name="Peeters C."/>
        </authorList>
    </citation>
    <scope>NUCLEOTIDE SEQUENCE [LARGE SCALE GENOMIC DNA]</scope>
    <source>
        <strain evidence="1 2">LMG 18095</strain>
    </source>
</reference>
<proteinExistence type="predicted"/>
<sequence>MNSALLHVEGKSDAVNGLLDTLRRKPDAEWKAGELRRRGGKYEESGFTLTIADATTPHDMVIVGDVEMGYGGLPARQ</sequence>
<organism evidence="1 2">
    <name type="scientific">Ralstonia thomasii</name>
    <dbReference type="NCBI Taxonomy" id="3058596"/>
    <lineage>
        <taxon>Bacteria</taxon>
        <taxon>Pseudomonadati</taxon>
        <taxon>Pseudomonadota</taxon>
        <taxon>Betaproteobacteria</taxon>
        <taxon>Burkholderiales</taxon>
        <taxon>Burkholderiaceae</taxon>
        <taxon>Ralstonia</taxon>
    </lineage>
</organism>
<keyword evidence="2" id="KW-1185">Reference proteome</keyword>
<protein>
    <submittedName>
        <fullName evidence="1">Uncharacterized protein</fullName>
    </submittedName>
</protein>
<dbReference type="EMBL" id="CATZAR010000001">
    <property type="protein sequence ID" value="CAJ0775129.1"/>
    <property type="molecule type" value="Genomic_DNA"/>
</dbReference>
<name>A0ABM9IX27_9RALS</name>
<evidence type="ECO:0000313" key="1">
    <source>
        <dbReference type="EMBL" id="CAJ0775129.1"/>
    </source>
</evidence>
<gene>
    <name evidence="1" type="ORF">LMG18095_00008</name>
</gene>
<accession>A0ABM9IX27</accession>
<dbReference type="RefSeq" id="WP_316852021.1">
    <property type="nucleotide sequence ID" value="NZ_CATZAR010000001.1"/>
</dbReference>
<comment type="caution">
    <text evidence="1">The sequence shown here is derived from an EMBL/GenBank/DDBJ whole genome shotgun (WGS) entry which is preliminary data.</text>
</comment>
<dbReference type="Proteomes" id="UP001189773">
    <property type="component" value="Unassembled WGS sequence"/>
</dbReference>
<evidence type="ECO:0000313" key="2">
    <source>
        <dbReference type="Proteomes" id="UP001189773"/>
    </source>
</evidence>